<protein>
    <recommendedName>
        <fullName evidence="2">N-acetyltransferase domain-containing protein</fullName>
    </recommendedName>
</protein>
<dbReference type="GO" id="GO:0008080">
    <property type="term" value="F:N-acetyltransferase activity"/>
    <property type="evidence" value="ECO:0007669"/>
    <property type="project" value="InterPro"/>
</dbReference>
<dbReference type="Gene3D" id="3.40.630.30">
    <property type="match status" value="1"/>
</dbReference>
<accession>A0AAJ0CZA6</accession>
<proteinExistence type="predicted"/>
<dbReference type="AlphaFoldDB" id="A0AAJ0CZA6"/>
<evidence type="ECO:0000259" key="2">
    <source>
        <dbReference type="PROSITE" id="PS51186"/>
    </source>
</evidence>
<dbReference type="SUPFAM" id="SSF55729">
    <property type="entry name" value="Acyl-CoA N-acyltransferases (Nat)"/>
    <property type="match status" value="1"/>
</dbReference>
<organism evidence="3 4">
    <name type="scientific">Conoideocrella luteorostrata</name>
    <dbReference type="NCBI Taxonomy" id="1105319"/>
    <lineage>
        <taxon>Eukaryota</taxon>
        <taxon>Fungi</taxon>
        <taxon>Dikarya</taxon>
        <taxon>Ascomycota</taxon>
        <taxon>Pezizomycotina</taxon>
        <taxon>Sordariomycetes</taxon>
        <taxon>Hypocreomycetidae</taxon>
        <taxon>Hypocreales</taxon>
        <taxon>Clavicipitaceae</taxon>
        <taxon>Conoideocrella</taxon>
    </lineage>
</organism>
<dbReference type="InterPro" id="IPR050769">
    <property type="entry name" value="NAT_camello-type"/>
</dbReference>
<dbReference type="CDD" id="cd04301">
    <property type="entry name" value="NAT_SF"/>
    <property type="match status" value="1"/>
</dbReference>
<reference evidence="3" key="1">
    <citation type="submission" date="2023-06" db="EMBL/GenBank/DDBJ databases">
        <title>Conoideocrella luteorostrata (Hypocreales: Clavicipitaceae), a potential biocontrol fungus for elongate hemlock scale in United States Christmas tree production areas.</title>
        <authorList>
            <person name="Barrett H."/>
            <person name="Lovett B."/>
            <person name="Macias A.M."/>
            <person name="Stajich J.E."/>
            <person name="Kasson M.T."/>
        </authorList>
    </citation>
    <scope>NUCLEOTIDE SEQUENCE</scope>
    <source>
        <strain evidence="3">ARSEF 14590</strain>
    </source>
</reference>
<evidence type="ECO:0000313" key="3">
    <source>
        <dbReference type="EMBL" id="KAK2616802.1"/>
    </source>
</evidence>
<dbReference type="InterPro" id="IPR016181">
    <property type="entry name" value="Acyl_CoA_acyltransferase"/>
</dbReference>
<dbReference type="PANTHER" id="PTHR13947">
    <property type="entry name" value="GNAT FAMILY N-ACETYLTRANSFERASE"/>
    <property type="match status" value="1"/>
</dbReference>
<feature type="domain" description="N-acetyltransferase" evidence="2">
    <location>
        <begin position="12"/>
        <end position="171"/>
    </location>
</feature>
<evidence type="ECO:0000256" key="1">
    <source>
        <dbReference type="ARBA" id="ARBA00022679"/>
    </source>
</evidence>
<comment type="caution">
    <text evidence="3">The sequence shown here is derived from an EMBL/GenBank/DDBJ whole genome shotgun (WGS) entry which is preliminary data.</text>
</comment>
<name>A0AAJ0CZA6_9HYPO</name>
<dbReference type="PROSITE" id="PS51186">
    <property type="entry name" value="GNAT"/>
    <property type="match status" value="1"/>
</dbReference>
<dbReference type="Proteomes" id="UP001251528">
    <property type="component" value="Unassembled WGS sequence"/>
</dbReference>
<dbReference type="PANTHER" id="PTHR13947:SF37">
    <property type="entry name" value="LD18367P"/>
    <property type="match status" value="1"/>
</dbReference>
<dbReference type="InterPro" id="IPR000182">
    <property type="entry name" value="GNAT_dom"/>
</dbReference>
<keyword evidence="1" id="KW-0808">Transferase</keyword>
<dbReference type="Pfam" id="PF00583">
    <property type="entry name" value="Acetyltransf_1"/>
    <property type="match status" value="1"/>
</dbReference>
<evidence type="ECO:0000313" key="4">
    <source>
        <dbReference type="Proteomes" id="UP001251528"/>
    </source>
</evidence>
<sequence length="171" mass="19363">MEAGTGSGPASITYRSHRPGDLGMMVHRHGVIYLDEVGCEDSRFESHMAQIAATFLASHDSAKERCWIAEQNNQFIGSIMLIKDPDFEDAANLRAFLVEPKARCLGVGKRLVRLCIDYARKVGYKRVRLRTDCSFTAARSLYRREGFTLVETMGEKLFDFEQGGEVWEMVF</sequence>
<keyword evidence="4" id="KW-1185">Reference proteome</keyword>
<dbReference type="EMBL" id="JASWJB010000002">
    <property type="protein sequence ID" value="KAK2616802.1"/>
    <property type="molecule type" value="Genomic_DNA"/>
</dbReference>
<gene>
    <name evidence="3" type="ORF">QQS21_000179</name>
</gene>